<dbReference type="AlphaFoldDB" id="A0AAV7U225"/>
<name>A0AAV7U225_PLEWA</name>
<evidence type="ECO:0000313" key="1">
    <source>
        <dbReference type="EMBL" id="KAJ1182716.1"/>
    </source>
</evidence>
<comment type="caution">
    <text evidence="1">The sequence shown here is derived from an EMBL/GenBank/DDBJ whole genome shotgun (WGS) entry which is preliminary data.</text>
</comment>
<reference evidence="1" key="1">
    <citation type="journal article" date="2022" name="bioRxiv">
        <title>Sequencing and chromosome-scale assembly of the giantPleurodeles waltlgenome.</title>
        <authorList>
            <person name="Brown T."/>
            <person name="Elewa A."/>
            <person name="Iarovenko S."/>
            <person name="Subramanian E."/>
            <person name="Araus A.J."/>
            <person name="Petzold A."/>
            <person name="Susuki M."/>
            <person name="Suzuki K.-i.T."/>
            <person name="Hayashi T."/>
            <person name="Toyoda A."/>
            <person name="Oliveira C."/>
            <person name="Osipova E."/>
            <person name="Leigh N.D."/>
            <person name="Simon A."/>
            <person name="Yun M.H."/>
        </authorList>
    </citation>
    <scope>NUCLEOTIDE SEQUENCE</scope>
    <source>
        <strain evidence="1">20211129_DDA</strain>
        <tissue evidence="1">Liver</tissue>
    </source>
</reference>
<accession>A0AAV7U225</accession>
<dbReference type="EMBL" id="JANPWB010000006">
    <property type="protein sequence ID" value="KAJ1182716.1"/>
    <property type="molecule type" value="Genomic_DNA"/>
</dbReference>
<keyword evidence="2" id="KW-1185">Reference proteome</keyword>
<protein>
    <submittedName>
        <fullName evidence="1">Uncharacterized protein</fullName>
    </submittedName>
</protein>
<proteinExistence type="predicted"/>
<dbReference type="Proteomes" id="UP001066276">
    <property type="component" value="Chromosome 3_2"/>
</dbReference>
<organism evidence="1 2">
    <name type="scientific">Pleurodeles waltl</name>
    <name type="common">Iberian ribbed newt</name>
    <dbReference type="NCBI Taxonomy" id="8319"/>
    <lineage>
        <taxon>Eukaryota</taxon>
        <taxon>Metazoa</taxon>
        <taxon>Chordata</taxon>
        <taxon>Craniata</taxon>
        <taxon>Vertebrata</taxon>
        <taxon>Euteleostomi</taxon>
        <taxon>Amphibia</taxon>
        <taxon>Batrachia</taxon>
        <taxon>Caudata</taxon>
        <taxon>Salamandroidea</taxon>
        <taxon>Salamandridae</taxon>
        <taxon>Pleurodelinae</taxon>
        <taxon>Pleurodeles</taxon>
    </lineage>
</organism>
<sequence>MSRPVRGRSRPGQAPPKSINFNLRKTGRWSLDACKEACLGGSDSAGGGVLFLYEEELFCNIEKHLKDVLEPVLHHLGKIESQLEFR</sequence>
<evidence type="ECO:0000313" key="2">
    <source>
        <dbReference type="Proteomes" id="UP001066276"/>
    </source>
</evidence>
<gene>
    <name evidence="1" type="ORF">NDU88_007897</name>
</gene>